<dbReference type="InterPro" id="IPR005627">
    <property type="entry name" value="CutC-like"/>
</dbReference>
<evidence type="ECO:0000256" key="2">
    <source>
        <dbReference type="HAMAP-Rule" id="MF_00795"/>
    </source>
</evidence>
<dbReference type="GO" id="GO:0005737">
    <property type="term" value="C:cytoplasm"/>
    <property type="evidence" value="ECO:0007669"/>
    <property type="project" value="UniProtKB-SubCell"/>
</dbReference>
<evidence type="ECO:0000256" key="1">
    <source>
        <dbReference type="ARBA" id="ARBA00007768"/>
    </source>
</evidence>
<dbReference type="AlphaFoldDB" id="A0A7L5E4H7"/>
<dbReference type="RefSeq" id="WP_169610629.1">
    <property type="nucleotide sequence ID" value="NZ_CP051682.1"/>
</dbReference>
<keyword evidence="2" id="KW-0963">Cytoplasm</keyword>
<dbReference type="FunFam" id="3.20.20.380:FF:000001">
    <property type="entry name" value="Copper homeostasis protein CutC"/>
    <property type="match status" value="1"/>
</dbReference>
<name>A0A7L5E4H7_9SPHI</name>
<reference evidence="3 4" key="1">
    <citation type="submission" date="2020-04" db="EMBL/GenBank/DDBJ databases">
        <title>Genome sequencing of novel species.</title>
        <authorList>
            <person name="Heo J."/>
            <person name="Kim S.-J."/>
            <person name="Kim J.-S."/>
            <person name="Hong S.-B."/>
            <person name="Kwon S.-W."/>
        </authorList>
    </citation>
    <scope>NUCLEOTIDE SEQUENCE [LARGE SCALE GENOMIC DNA]</scope>
    <source>
        <strain evidence="3 4">F39-2</strain>
    </source>
</reference>
<dbReference type="PANTHER" id="PTHR12598">
    <property type="entry name" value="COPPER HOMEOSTASIS PROTEIN CUTC"/>
    <property type="match status" value="1"/>
</dbReference>
<dbReference type="Gene3D" id="3.20.20.380">
    <property type="entry name" value="Copper homeostasis (CutC) domain"/>
    <property type="match status" value="1"/>
</dbReference>
<dbReference type="HAMAP" id="MF_00795">
    <property type="entry name" value="CutC"/>
    <property type="match status" value="1"/>
</dbReference>
<dbReference type="InterPro" id="IPR036822">
    <property type="entry name" value="CutC-like_dom_sf"/>
</dbReference>
<protein>
    <recommendedName>
        <fullName evidence="2">PF03932 family protein CutC</fullName>
    </recommendedName>
</protein>
<dbReference type="SUPFAM" id="SSF110395">
    <property type="entry name" value="CutC-like"/>
    <property type="match status" value="1"/>
</dbReference>
<dbReference type="EMBL" id="CP051682">
    <property type="protein sequence ID" value="QJD97975.1"/>
    <property type="molecule type" value="Genomic_DNA"/>
</dbReference>
<dbReference type="PANTHER" id="PTHR12598:SF0">
    <property type="entry name" value="COPPER HOMEOSTASIS PROTEIN CUTC HOMOLOG"/>
    <property type="match status" value="1"/>
</dbReference>
<proteinExistence type="inferred from homology"/>
<comment type="subcellular location">
    <subcellularLocation>
        <location evidence="2">Cytoplasm</location>
    </subcellularLocation>
</comment>
<evidence type="ECO:0000313" key="4">
    <source>
        <dbReference type="Proteomes" id="UP000503278"/>
    </source>
</evidence>
<organism evidence="3 4">
    <name type="scientific">Mucilaginibacter robiniae</name>
    <dbReference type="NCBI Taxonomy" id="2728022"/>
    <lineage>
        <taxon>Bacteria</taxon>
        <taxon>Pseudomonadati</taxon>
        <taxon>Bacteroidota</taxon>
        <taxon>Sphingobacteriia</taxon>
        <taxon>Sphingobacteriales</taxon>
        <taxon>Sphingobacteriaceae</taxon>
        <taxon>Mucilaginibacter</taxon>
    </lineage>
</organism>
<dbReference type="KEGG" id="mrob:HH214_19885"/>
<dbReference type="GO" id="GO:0005507">
    <property type="term" value="F:copper ion binding"/>
    <property type="evidence" value="ECO:0007669"/>
    <property type="project" value="TreeGrafter"/>
</dbReference>
<gene>
    <name evidence="2" type="primary">cutC</name>
    <name evidence="3" type="ORF">HH214_19885</name>
</gene>
<dbReference type="Pfam" id="PF03932">
    <property type="entry name" value="CutC"/>
    <property type="match status" value="1"/>
</dbReference>
<accession>A0A7L5E4H7</accession>
<evidence type="ECO:0000313" key="3">
    <source>
        <dbReference type="EMBL" id="QJD97975.1"/>
    </source>
</evidence>
<comment type="similarity">
    <text evidence="1 2">Belongs to the CutC family.</text>
</comment>
<dbReference type="Proteomes" id="UP000503278">
    <property type="component" value="Chromosome"/>
</dbReference>
<keyword evidence="4" id="KW-1185">Reference proteome</keyword>
<sequence>MIQLEVCANSVASALAAQNGGAHRVELCENLHEGGTTPSHGQVKIARELLHIKLHALLRPRLGDFLYTDIEFQIMLADLHYLVSAGCDGVVLGILNADSTVDVPRCRILIDIAKQHGLSVTFHRAFDLCADMDQALEDVIQLGCDRILTSGGKTTAIEGANKIAHLIQKAAGRIIIMPGAGISELNAADLVHYTGATEIHSSARTQLQSAMTYHNSAIIFGNSKYADDYAIDVTGTEVVKRLLAKVNQGSSPTV</sequence>
<comment type="caution">
    <text evidence="2">Once thought to be involved in copper homeostasis, experiments in E.coli have shown this is not the case.</text>
</comment>